<dbReference type="OrthoDB" id="2654423at2759"/>
<gene>
    <name evidence="1" type="ORF">DFP72DRAFT_1074227</name>
</gene>
<dbReference type="Proteomes" id="UP000521943">
    <property type="component" value="Unassembled WGS sequence"/>
</dbReference>
<accession>A0A8H6HKZ8</accession>
<evidence type="ECO:0000313" key="1">
    <source>
        <dbReference type="EMBL" id="KAF6748330.1"/>
    </source>
</evidence>
<sequence>MAKSPRALSTATSKIKLTPTDIALERLHKLSRCVDKHMGDDAQLKFLQDICNRFMEEGSRVNHAAEEWKAARDTLDKHIAAFESFLQSVCEIHSKILQLCGVGTELARVQEVQNKIRTTLRCMEDLNTYAMLGDEQFTDLLENREFLFQRLLI</sequence>
<keyword evidence="2" id="KW-1185">Reference proteome</keyword>
<name>A0A8H6HKZ8_9AGAR</name>
<dbReference type="EMBL" id="JACGCI010000071">
    <property type="protein sequence ID" value="KAF6748330.1"/>
    <property type="molecule type" value="Genomic_DNA"/>
</dbReference>
<proteinExistence type="predicted"/>
<evidence type="ECO:0000313" key="2">
    <source>
        <dbReference type="Proteomes" id="UP000521943"/>
    </source>
</evidence>
<protein>
    <submittedName>
        <fullName evidence="1">Uncharacterized protein</fullName>
    </submittedName>
</protein>
<dbReference type="AlphaFoldDB" id="A0A8H6HKZ8"/>
<comment type="caution">
    <text evidence="1">The sequence shown here is derived from an EMBL/GenBank/DDBJ whole genome shotgun (WGS) entry which is preliminary data.</text>
</comment>
<reference evidence="1 2" key="1">
    <citation type="submission" date="2020-07" db="EMBL/GenBank/DDBJ databases">
        <title>Comparative genomics of pyrophilous fungi reveals a link between fire events and developmental genes.</title>
        <authorList>
            <consortium name="DOE Joint Genome Institute"/>
            <person name="Steindorff A.S."/>
            <person name="Carver A."/>
            <person name="Calhoun S."/>
            <person name="Stillman K."/>
            <person name="Liu H."/>
            <person name="Lipzen A."/>
            <person name="Pangilinan J."/>
            <person name="Labutti K."/>
            <person name="Bruns T.D."/>
            <person name="Grigoriev I.V."/>
        </authorList>
    </citation>
    <scope>NUCLEOTIDE SEQUENCE [LARGE SCALE GENOMIC DNA]</scope>
    <source>
        <strain evidence="1 2">CBS 144469</strain>
    </source>
</reference>
<organism evidence="1 2">
    <name type="scientific">Ephemerocybe angulata</name>
    <dbReference type="NCBI Taxonomy" id="980116"/>
    <lineage>
        <taxon>Eukaryota</taxon>
        <taxon>Fungi</taxon>
        <taxon>Dikarya</taxon>
        <taxon>Basidiomycota</taxon>
        <taxon>Agaricomycotina</taxon>
        <taxon>Agaricomycetes</taxon>
        <taxon>Agaricomycetidae</taxon>
        <taxon>Agaricales</taxon>
        <taxon>Agaricineae</taxon>
        <taxon>Psathyrellaceae</taxon>
        <taxon>Ephemerocybe</taxon>
    </lineage>
</organism>